<accession>A0A088RTH9</accession>
<proteinExistence type="predicted"/>
<dbReference type="VEuPathDB" id="TriTrypDB:LPAL13_260023700"/>
<dbReference type="Pfam" id="PF23398">
    <property type="entry name" value="FAZ1_cons"/>
    <property type="match status" value="20"/>
</dbReference>
<sequence>MTSATVDDNALMHLSVGDFVAVVTHHMKDGKLHWTLGSVETPPYLRDVEIRLWEKQRLEYYDEDDTPANPESEELMKRIAQVKQDLQKSIDQSTDLTKQLRARRAAIMQRLREVDNYVAESKAAREAARDDVESIPDCYWQELKSYRMPPKMVLVIIRAVMLLLSEDDARTWLQMQRVLRDFDFKRRITSYDPNQQLSSKRRNYILQECVSKRSFRYDRAMQCSMAIGPIYYWVLAQLDSGEAQSQKDHVNRERIARQKELRGVLKQIAEQEKRIAEYQELMDDLDDQLRVCNQGNSNGSTVSRPHHRISANDRYAESLAACEGKEYLRPAFYAWKPTDRVIIVLRKNIVCNFGAVTSQGHEEEGYTMSHSQIEMLDAALMRHQQALEAMGEDDEEREDKALEEDMFKQSDSEAHSTLRSDEDILQERQRNATEATSKLQRKFEGKNWQRVLDRKRDAIEAAFTEESATCLMVPEYYISIDDLTVGSLLVDFSVQHDGQRTDAELQGCVKACGYPKVMSLYEEDDEDEEIGEGPEHQMKFGGDFWADITSEHRGEIEAAFLEDTSAATGAPQDEIVVHDIRADADEGLTVDYSMLSTGCNPEEVQKRVDAYAYPAVWGLYQRLAGLDGVGPIHHVRFCGERWADIMPGAEEAIKEAFIEDTADALGVAPQQVIPDEIRYENGLTASYAVTHCTLDGDEVDSKAEHYHYPSMWALYDRLVAAVVGAAYQKSFEGDGWETVLRAARPEVSEAFCIDTARAIKSAPCKVDLRSMDTDQNRLLVSYNVGDSQQRAGEVRESTRKYPYPEVWALYQMIMAEESKGTQNLTQTFDGEGWEAINERIPEQVREAFTEDVAVATRVDQACVTIHSINTRKMGMTVEYGLAREKGQSSYAMHKAAKDFDYPATWSLYEANKKSAPTRSIGKRASGILERCFEGEDWDIIVEGYPEELRDAFCSDAARVMGVSKHNVSIISAEIGSLIVKYQIVDPPCEDSEIAQRVEEDDFPEVMALYCRRMRGGDEGAAAKSPTVPELQNLEGMLPKMFDGDEWGFVMANHRARLEEAFVRDTADALGVSAEQVIVEEMTADVYMLRVEYRVLDCPSDKAAVQAAVEDYPYPFVWEMYPDEEDLGKYQRTFDGTAWEEVVASHENAVREAFAKDVADALNTDRHYVIVKSVRANAEGLVVRYNVMNEACYDGQVMDMRLKYGYPKTWALYGMEKEGGWVTTSHQVGFDGDDWVYVVQEKMPELQKAFVNCTAELFHIDAEHVTSTKYTVGSLIVDFELTHPAELSEEEIRKQLTACPYEPVWELYGYHPWDPTEVTETTHEVCFKGPGWATVLGSQRKELEECFRQGTATALEVELADVRIDSANCTKEFLFIHTTVTHHVFQDKELLQEQLSRYPYEEVWKLYVEDPGQGWTTTSHQVGFDGDDWEYILAVKRKSLEDAFRTCTCRSLELTDEHITNIVFETNEKALLTTFEVKHPKEQSEAGVNQKLAECDYMPVWELYIDHPYNPEELETTSHEIGFEGEEWNKVIETQPKQLEEAIMLDAADALDLTPNDITSIKTSFENGTVLIVRLNIQHPVLQDKELIQEQLGRYPHERVWALYEDAPLTPLSKENAAGFCRDAEGASGILERCFEGEDWDIIVEGCSEELRDAFCSDAARVMGVSKHNVSIISAEIGSLIVKYQIVDPPCEDSEIAQRVEEDDFPEVMALYCRRMRGGDESAAAKSPVVPEKEREMTTTLQDCGFEGTDWDYVWSIKQEAMCEAFAQGVADALGIRPADVQNINMEKSDDGIVLGASVTHPLVQDYQTIQKALKDHPFEELWVLYETRPYDPCEVVKTEHVIYFEGAKWGSVMESRGEEVVGAIRKDTASALKLLEDDVVSVCTKVESTGLVATVVVSHSPLQDDELIQEELIKCEYEHLWALYCPEDEAPHGTKHFDGLNWASVIANDKDSVMQAFRMDTATAIGVHPEDVDVNDIRTTDEGMDVDYTVNFANASEEDTEHILQAYPYPNVWDHYRVGEEEEREMTTTLQDCGFEGTDWDYVWSIKQEAMCEAFAQGVADALGIRPADVQNINMEKSDDGIVLGASVTHPLVQDYQTIQKALKDHPFEELWVLYETRPYDPCEVVKTEHVIYFEGAKWGSVMESRGEEVVGAIRKDTASALKLLEDDVVSVCTKVESTGLVATVVVSHSPLQDDELIQEELIKCEYEHLWALYCPEDEAPHGTKHFDGLNWASVIANDKDSVMQAFRMDTATAIGVHPEDVDVNDIRTTDEGMDVDYTVNFANASEEDTEHILQAYPYPNVWDHYRVGEEEEREMTTTLQDCGFEGTDWDYVWSIKQEAMCEAFAQGVADALGIRPADVQNINMEKSDDGIVLGASVTHPLVQDYQTIQKALKDHPFEELWVLYEMRPCVTNVLKSSLAGAGERESRELQRVFSGHDWDLVLKFCREEARDAFRKGVADSVNVVKSDVVVVDMRIGSLIVKYKVRGCNLDSEEINERVNAYDFPELMALYRARVRGGDEDEGEGSVSRSSAMQPEEVIPVDVADESEPPEGYKRVALSVNFEGELWVQIVKTHRRELAGAFRTDTAKSIGVTLEDIHIPECIVSAVSLLVHFSVLYAETATEEELRHKIDEYSYSDVWALYDDMAESLAAAVSEVMVKHFDGVNWGIVMEAYPTRVLEAFKEDTANVLQSDVSRVFVEDIALGSLVVRFRVRGLRMSLKRATLLVDNYAYPKVWALYIPREEANRSTSSCGTSENRSRHSRRRTEHLVSGEGVAPEDTVTYLRKALADARRERDMYMEQAEQAEMAQRASEKK</sequence>
<dbReference type="Gene3D" id="1.20.920.20">
    <property type="match status" value="1"/>
</dbReference>
<dbReference type="OrthoDB" id="260030at2759"/>
<evidence type="ECO:0000313" key="2">
    <source>
        <dbReference type="Proteomes" id="UP000063063"/>
    </source>
</evidence>
<evidence type="ECO:0000313" key="1">
    <source>
        <dbReference type="EMBL" id="AIN99303.2"/>
    </source>
</evidence>
<dbReference type="InterPro" id="IPR009367">
    <property type="entry name" value="Elm1-like"/>
</dbReference>
<keyword evidence="2" id="KW-1185">Reference proteome</keyword>
<gene>
    <name evidence="1" type="ORF">LPMP_261910</name>
</gene>
<dbReference type="VEuPathDB" id="TriTrypDB:LPMP_261910"/>
<name>A0A088RTH9_LEIPA</name>
<dbReference type="EMBL" id="CP009395">
    <property type="protein sequence ID" value="AIN99303.2"/>
    <property type="molecule type" value="Genomic_DNA"/>
</dbReference>
<dbReference type="VEuPathDB" id="TriTrypDB:LPAL13_260023800"/>
<dbReference type="Proteomes" id="UP000063063">
    <property type="component" value="Chromosome 26"/>
</dbReference>
<dbReference type="KEGG" id="lpan:LPMP_261910"/>
<protein>
    <submittedName>
        <fullName evidence="1">Mitotubule-associated protein Gb4, putative</fullName>
    </submittedName>
</protein>
<dbReference type="PANTHER" id="PTHR33986:SF15">
    <property type="entry name" value="MITOCHONDRIAL FISSION PROTEIN ELM1"/>
    <property type="match status" value="1"/>
</dbReference>
<reference evidence="1 2" key="1">
    <citation type="journal article" date="2015" name="Sci. Rep.">
        <title>The genome of Leishmania panamensis: insights into genomics of the L. (Viannia) subgenus.</title>
        <authorList>
            <person name="Llanes A."/>
            <person name="Restrepo C.M."/>
            <person name="Vecchio G.D."/>
            <person name="Anguizola F.J."/>
            <person name="Lleonart R."/>
        </authorList>
    </citation>
    <scope>NUCLEOTIDE SEQUENCE [LARGE SCALE GENOMIC DNA]</scope>
    <source>
        <strain evidence="1 2">MHOM/PA/94/PSC-1</strain>
    </source>
</reference>
<dbReference type="InterPro" id="IPR056614">
    <property type="entry name" value="FAZ1_cons"/>
</dbReference>
<dbReference type="GeneID" id="22576094"/>
<organism evidence="1 2">
    <name type="scientific">Leishmania panamensis</name>
    <dbReference type="NCBI Taxonomy" id="5679"/>
    <lineage>
        <taxon>Eukaryota</taxon>
        <taxon>Discoba</taxon>
        <taxon>Euglenozoa</taxon>
        <taxon>Kinetoplastea</taxon>
        <taxon>Metakinetoplastina</taxon>
        <taxon>Trypanosomatida</taxon>
        <taxon>Trypanosomatidae</taxon>
        <taxon>Leishmaniinae</taxon>
        <taxon>Leishmania</taxon>
        <taxon>Leishmania guyanensis species complex</taxon>
    </lineage>
</organism>
<dbReference type="PANTHER" id="PTHR33986">
    <property type="entry name" value="OS02G0535700 PROTEIN"/>
    <property type="match status" value="1"/>
</dbReference>
<dbReference type="RefSeq" id="XP_010700010.1">
    <property type="nucleotide sequence ID" value="XM_010701708.1"/>
</dbReference>
<dbReference type="eggNOG" id="KOG3595">
    <property type="taxonomic scope" value="Eukaryota"/>
</dbReference>